<dbReference type="Proteomes" id="UP000275846">
    <property type="component" value="Unassembled WGS sequence"/>
</dbReference>
<dbReference type="WBParaSite" id="SSLN_0001965601-mRNA-1">
    <property type="protein sequence ID" value="SSLN_0001965601-mRNA-1"/>
    <property type="gene ID" value="SSLN_0001965601"/>
</dbReference>
<accession>A0A183TR38</accession>
<reference evidence="3" key="1">
    <citation type="submission" date="2016-06" db="UniProtKB">
        <authorList>
            <consortium name="WormBaseParasite"/>
        </authorList>
    </citation>
    <scope>IDENTIFICATION</scope>
</reference>
<keyword evidence="2" id="KW-1185">Reference proteome</keyword>
<sequence>MLNCGSCWTENANGDEFCLALGSILRHLKPDSSQAQDSRRIERIRRLALSLALCGPEWSDTVASFDLEDRLLRANAVLRGLLHPHRLRSGDITNQIHLSEAANKLLTPRSSELPSAVPWFSLLKAIIKHCLLAVVPSYSLDSVFWFSSCEFTLYEGDMPRLHTLSSAMLYANRPQSSVVTAS</sequence>
<protein>
    <submittedName>
        <fullName evidence="1 3">Uncharacterized protein</fullName>
    </submittedName>
</protein>
<organism evidence="3">
    <name type="scientific">Schistocephalus solidus</name>
    <name type="common">Tapeworm</name>
    <dbReference type="NCBI Taxonomy" id="70667"/>
    <lineage>
        <taxon>Eukaryota</taxon>
        <taxon>Metazoa</taxon>
        <taxon>Spiralia</taxon>
        <taxon>Lophotrochozoa</taxon>
        <taxon>Platyhelminthes</taxon>
        <taxon>Cestoda</taxon>
        <taxon>Eucestoda</taxon>
        <taxon>Diphyllobothriidea</taxon>
        <taxon>Diphyllobothriidae</taxon>
        <taxon>Schistocephalus</taxon>
    </lineage>
</organism>
<proteinExistence type="predicted"/>
<evidence type="ECO:0000313" key="1">
    <source>
        <dbReference type="EMBL" id="VDM05322.1"/>
    </source>
</evidence>
<gene>
    <name evidence="1" type="ORF">SSLN_LOCUS18936</name>
</gene>
<dbReference type="AlphaFoldDB" id="A0A183TR38"/>
<name>A0A183TR38_SCHSO</name>
<dbReference type="EMBL" id="UYSU01045748">
    <property type="protein sequence ID" value="VDM05322.1"/>
    <property type="molecule type" value="Genomic_DNA"/>
</dbReference>
<reference evidence="1 2" key="2">
    <citation type="submission" date="2018-11" db="EMBL/GenBank/DDBJ databases">
        <authorList>
            <consortium name="Pathogen Informatics"/>
        </authorList>
    </citation>
    <scope>NUCLEOTIDE SEQUENCE [LARGE SCALE GENOMIC DNA]</scope>
    <source>
        <strain evidence="1 2">NST_G2</strain>
    </source>
</reference>
<evidence type="ECO:0000313" key="2">
    <source>
        <dbReference type="Proteomes" id="UP000275846"/>
    </source>
</evidence>
<dbReference type="OrthoDB" id="10405665at2759"/>
<evidence type="ECO:0000313" key="3">
    <source>
        <dbReference type="WBParaSite" id="SSLN_0001965601-mRNA-1"/>
    </source>
</evidence>